<evidence type="ECO:0000256" key="1">
    <source>
        <dbReference type="ARBA" id="ARBA00010964"/>
    </source>
</evidence>
<keyword evidence="3" id="KW-1185">Reference proteome</keyword>
<evidence type="ECO:0000313" key="4">
    <source>
        <dbReference type="WBParaSite" id="ALUE_0001635301-mRNA-1"/>
    </source>
</evidence>
<evidence type="ECO:0000313" key="3">
    <source>
        <dbReference type="Proteomes" id="UP000036681"/>
    </source>
</evidence>
<sequence length="406" mass="45966">MCQSACRSPFPPSPRGQKSWRSNKPVIAADLSSGGNTSCYPPQFVEYVESIRKPRSKSDVTLYTKRKEQDPKCEHQMSKDGSVVRTLPVVPPFLTSKCKIDLSRRVGGATVRISQLQTDDRYRRKRSLSAGSLSLEKLRKHDHKQFRNALHSSFGDADLSRLAVRNNDVTPTLTMGVCPECHRCRCIQCARPRHLPSQWICGDTCLLSSGCVVDSLSCMCCVKAVRYHCRCFETCFTLDEHPSKIDEKAAWRRRKMADLMCVLLASICLPCLCCYLPLKGCEAAAEGLYCAWNDRSCHCDYRSTQSTTTITEQPKTTCFTLDEHPSKIDEKAAWRRRKMADLMCVLLASICLPCLCCYLPLKGCEAAAEEVIERLRRKVKYPTKQQWWTSMAVPRTCDDVSTPFTR</sequence>
<dbReference type="Pfam" id="PF05210">
    <property type="entry name" value="Sprouty"/>
    <property type="match status" value="2"/>
</dbReference>
<comment type="similarity">
    <text evidence="1">Belongs to the sprouty family.</text>
</comment>
<dbReference type="InterPro" id="IPR007875">
    <property type="entry name" value="Sprouty"/>
</dbReference>
<dbReference type="PANTHER" id="PTHR12365:SF7">
    <property type="entry name" value="PROTEIN SPROUTY"/>
    <property type="match status" value="1"/>
</dbReference>
<dbReference type="AlphaFoldDB" id="A0A0M3IE54"/>
<feature type="region of interest" description="Disordered" evidence="2">
    <location>
        <begin position="1"/>
        <end position="26"/>
    </location>
</feature>
<reference evidence="4" key="1">
    <citation type="submission" date="2017-02" db="UniProtKB">
        <authorList>
            <consortium name="WormBaseParasite"/>
        </authorList>
    </citation>
    <scope>IDENTIFICATION</scope>
</reference>
<organism evidence="3 4">
    <name type="scientific">Ascaris lumbricoides</name>
    <name type="common">Giant roundworm</name>
    <dbReference type="NCBI Taxonomy" id="6252"/>
    <lineage>
        <taxon>Eukaryota</taxon>
        <taxon>Metazoa</taxon>
        <taxon>Ecdysozoa</taxon>
        <taxon>Nematoda</taxon>
        <taxon>Chromadorea</taxon>
        <taxon>Rhabditida</taxon>
        <taxon>Spirurina</taxon>
        <taxon>Ascaridomorpha</taxon>
        <taxon>Ascaridoidea</taxon>
        <taxon>Ascarididae</taxon>
        <taxon>Ascaris</taxon>
    </lineage>
</organism>
<dbReference type="GO" id="GO:0016020">
    <property type="term" value="C:membrane"/>
    <property type="evidence" value="ECO:0007669"/>
    <property type="project" value="InterPro"/>
</dbReference>
<dbReference type="GO" id="GO:0005829">
    <property type="term" value="C:cytosol"/>
    <property type="evidence" value="ECO:0007669"/>
    <property type="project" value="TreeGrafter"/>
</dbReference>
<feature type="compositionally biased region" description="Basic and acidic residues" evidence="2">
    <location>
        <begin position="65"/>
        <end position="78"/>
    </location>
</feature>
<proteinExistence type="inferred from homology"/>
<accession>A0A0M3IE54</accession>
<name>A0A0M3IE54_ASCLU</name>
<dbReference type="GO" id="GO:0048513">
    <property type="term" value="P:animal organ development"/>
    <property type="evidence" value="ECO:0007669"/>
    <property type="project" value="TreeGrafter"/>
</dbReference>
<dbReference type="PANTHER" id="PTHR12365">
    <property type="entry name" value="SPROUTY"/>
    <property type="match status" value="1"/>
</dbReference>
<dbReference type="InterPro" id="IPR051192">
    <property type="entry name" value="Sprouty_domain"/>
</dbReference>
<protein>
    <submittedName>
        <fullName evidence="4">Sprouty</fullName>
    </submittedName>
</protein>
<dbReference type="GO" id="GO:0046580">
    <property type="term" value="P:negative regulation of Ras protein signal transduction"/>
    <property type="evidence" value="ECO:0007669"/>
    <property type="project" value="TreeGrafter"/>
</dbReference>
<feature type="region of interest" description="Disordered" evidence="2">
    <location>
        <begin position="59"/>
        <end position="79"/>
    </location>
</feature>
<dbReference type="GO" id="GO:0040037">
    <property type="term" value="P:negative regulation of fibroblast growth factor receptor signaling pathway"/>
    <property type="evidence" value="ECO:0007669"/>
    <property type="project" value="TreeGrafter"/>
</dbReference>
<dbReference type="Proteomes" id="UP000036681">
    <property type="component" value="Unplaced"/>
</dbReference>
<dbReference type="WBParaSite" id="ALUE_0001635301-mRNA-1">
    <property type="protein sequence ID" value="ALUE_0001635301-mRNA-1"/>
    <property type="gene ID" value="ALUE_0001635301"/>
</dbReference>
<evidence type="ECO:0000256" key="2">
    <source>
        <dbReference type="SAM" id="MobiDB-lite"/>
    </source>
</evidence>